<keyword evidence="2" id="KW-1185">Reference proteome</keyword>
<gene>
    <name evidence="1" type="ORF">G7087_14020</name>
</gene>
<organism evidence="1 2">
    <name type="scientific">Rubrivivax benzoatilyticus</name>
    <dbReference type="NCBI Taxonomy" id="316997"/>
    <lineage>
        <taxon>Bacteria</taxon>
        <taxon>Pseudomonadati</taxon>
        <taxon>Pseudomonadota</taxon>
        <taxon>Betaproteobacteria</taxon>
        <taxon>Burkholderiales</taxon>
        <taxon>Sphaerotilaceae</taxon>
        <taxon>Rubrivivax</taxon>
    </lineage>
</organism>
<evidence type="ECO:0000313" key="2">
    <source>
        <dbReference type="Proteomes" id="UP000802098"/>
    </source>
</evidence>
<reference evidence="1 2" key="1">
    <citation type="submission" date="2020-03" db="EMBL/GenBank/DDBJ databases">
        <title>Rubrivivax benzoatilyticus JA2 (sequenced after 10 years sub-culturing).</title>
        <authorList>
            <person name="Gupta D."/>
            <person name="Chintalapati S."/>
            <person name="Chintalapati V.R."/>
        </authorList>
    </citation>
    <scope>NUCLEOTIDE SEQUENCE [LARGE SCALE GENOMIC DNA]</scope>
    <source>
        <strain evidence="1 2">JA2-Mal</strain>
    </source>
</reference>
<evidence type="ECO:0008006" key="3">
    <source>
        <dbReference type="Google" id="ProtNLM"/>
    </source>
</evidence>
<accession>A0ABX0I087</accession>
<protein>
    <recommendedName>
        <fullName evidence="3">CRISPR-associated protein Csx10</fullName>
    </recommendedName>
</protein>
<name>A0ABX0I087_9BURK</name>
<comment type="caution">
    <text evidence="1">The sequence shown here is derived from an EMBL/GenBank/DDBJ whole genome shotgun (WGS) entry which is preliminary data.</text>
</comment>
<evidence type="ECO:0000313" key="1">
    <source>
        <dbReference type="EMBL" id="NHK99499.1"/>
    </source>
</evidence>
<dbReference type="RefSeq" id="WP_138938748.1">
    <property type="nucleotide sequence ID" value="NZ_JAAOCD010000006.1"/>
</dbReference>
<sequence>MTLTLVDDLVLSERSATTGGHRCLDRIPGSALRGWAAARLYDALGEDAWAVFHSGAVRFGDARPTGPGGQPSWPVPLCWHADKGRPDRPPQVGGAWLAEHLFNLAEAPDPAELARVVAQPRGLRDGYVTADGRCVRPVHRERTMTAIDGDGVVADGQLFSYQSLARDQRFEGYIAIDRTVPRAVAERVLGAFDGTIRIGRSRASGYGRVRAQVGPARTPPATPALAGPTLRLWLLSDAWLRDASGQPTLCPEGELLGLPGARLDLARSFIRTRRVSAWNAHRALPEVERQLLQAGSVITLQRDGGYVADELQRLATHGIGFGRALGLGEVLVDPPLLRGLHPSFDAAQAPIRPAEPAAAPAAPAGSPLLAFLAARSRRSSHADAAAGFVADARRALLRRWSAIRRYQALAPETPMGPGPSQWGAVASAAMRCASVDALRIALLGAAEGNGAPRGAVPAGDGHWDAMKAHERGADGGARRLSLRDWIAETLDALSADTRFAGDDARLDAWQRLCADARRLALHTGQAALDDAQRASGRVAAKEQA</sequence>
<dbReference type="Proteomes" id="UP000802098">
    <property type="component" value="Unassembled WGS sequence"/>
</dbReference>
<proteinExistence type="predicted"/>
<dbReference type="EMBL" id="JAAOCD010000006">
    <property type="protein sequence ID" value="NHK99499.1"/>
    <property type="molecule type" value="Genomic_DNA"/>
</dbReference>